<comment type="caution">
    <text evidence="2">The sequence shown here is derived from an EMBL/GenBank/DDBJ whole genome shotgun (WGS) entry which is preliminary data.</text>
</comment>
<protein>
    <submittedName>
        <fullName evidence="2">Uncharacterized protein</fullName>
    </submittedName>
</protein>
<gene>
    <name evidence="2" type="ORF">EGT74_16605</name>
</gene>
<evidence type="ECO:0000313" key="3">
    <source>
        <dbReference type="Proteomes" id="UP000278351"/>
    </source>
</evidence>
<evidence type="ECO:0000313" key="2">
    <source>
        <dbReference type="EMBL" id="RPE08659.1"/>
    </source>
</evidence>
<evidence type="ECO:0000256" key="1">
    <source>
        <dbReference type="SAM" id="MobiDB-lite"/>
    </source>
</evidence>
<reference evidence="2 3" key="1">
    <citation type="submission" date="2018-11" db="EMBL/GenBank/DDBJ databases">
        <title>Chitinophaga lutea sp.nov., isolate from arsenic contaminated soil.</title>
        <authorList>
            <person name="Zong Y."/>
        </authorList>
    </citation>
    <scope>NUCLEOTIDE SEQUENCE [LARGE SCALE GENOMIC DNA]</scope>
    <source>
        <strain evidence="2 3">ZY74</strain>
    </source>
</reference>
<organism evidence="2 3">
    <name type="scientific">Chitinophaga lutea</name>
    <dbReference type="NCBI Taxonomy" id="2488634"/>
    <lineage>
        <taxon>Bacteria</taxon>
        <taxon>Pseudomonadati</taxon>
        <taxon>Bacteroidota</taxon>
        <taxon>Chitinophagia</taxon>
        <taxon>Chitinophagales</taxon>
        <taxon>Chitinophagaceae</taxon>
        <taxon>Chitinophaga</taxon>
    </lineage>
</organism>
<accession>A0A3N4PPP3</accession>
<feature type="region of interest" description="Disordered" evidence="1">
    <location>
        <begin position="88"/>
        <end position="114"/>
    </location>
</feature>
<keyword evidence="3" id="KW-1185">Reference proteome</keyword>
<dbReference type="Proteomes" id="UP000278351">
    <property type="component" value="Unassembled WGS sequence"/>
</dbReference>
<dbReference type="EMBL" id="RPDH01000002">
    <property type="protein sequence ID" value="RPE08659.1"/>
    <property type="molecule type" value="Genomic_DNA"/>
</dbReference>
<sequence>MGVGKLYTMGTTVLRDRQMGQVLFLTKGVYQASSWAGMATSVSAERRQDAEGSDGGKGCSVRKISIWVPERRQRMLKERCRKGRSVQETGICVPERRNDAEGGDKKKARSSANK</sequence>
<name>A0A3N4PPP3_9BACT</name>
<proteinExistence type="predicted"/>
<feature type="compositionally biased region" description="Basic and acidic residues" evidence="1">
    <location>
        <begin position="94"/>
        <end position="105"/>
    </location>
</feature>
<dbReference type="AlphaFoldDB" id="A0A3N4PPP3"/>